<evidence type="ECO:0000313" key="1">
    <source>
        <dbReference type="EnsemblMetazoa" id="GBRI022643-PA"/>
    </source>
</evidence>
<dbReference type="VEuPathDB" id="VectorBase:GBRI022643"/>
<name>A0A1A9WK46_9MUSC</name>
<reference evidence="1" key="2">
    <citation type="submission" date="2020-05" db="UniProtKB">
        <authorList>
            <consortium name="EnsemblMetazoa"/>
        </authorList>
    </citation>
    <scope>IDENTIFICATION</scope>
    <source>
        <strain evidence="1">IAEA</strain>
    </source>
</reference>
<evidence type="ECO:0000313" key="2">
    <source>
        <dbReference type="Proteomes" id="UP000091820"/>
    </source>
</evidence>
<reference evidence="2" key="1">
    <citation type="submission" date="2014-03" db="EMBL/GenBank/DDBJ databases">
        <authorList>
            <person name="Aksoy S."/>
            <person name="Warren W."/>
            <person name="Wilson R.K."/>
        </authorList>
    </citation>
    <scope>NUCLEOTIDE SEQUENCE [LARGE SCALE GENOMIC DNA]</scope>
    <source>
        <strain evidence="2">IAEA</strain>
    </source>
</reference>
<dbReference type="EnsemblMetazoa" id="GBRI022643-RA">
    <property type="protein sequence ID" value="GBRI022643-PA"/>
    <property type="gene ID" value="GBRI022643"/>
</dbReference>
<dbReference type="AlphaFoldDB" id="A0A1A9WK46"/>
<sequence>MSAVCSVSGRRRARVSAHWSELCSKLGEMPVQKIPILHLLIGKGELICGHELYNKNLTDSTRAKGIQFQEHDPNSWPKPSLAKFITPAATLNFVSIPA</sequence>
<dbReference type="Proteomes" id="UP000091820">
    <property type="component" value="Unassembled WGS sequence"/>
</dbReference>
<protein>
    <submittedName>
        <fullName evidence="1">Uncharacterized protein</fullName>
    </submittedName>
</protein>
<accession>A0A1A9WK46</accession>
<organism evidence="1 2">
    <name type="scientific">Glossina brevipalpis</name>
    <dbReference type="NCBI Taxonomy" id="37001"/>
    <lineage>
        <taxon>Eukaryota</taxon>
        <taxon>Metazoa</taxon>
        <taxon>Ecdysozoa</taxon>
        <taxon>Arthropoda</taxon>
        <taxon>Hexapoda</taxon>
        <taxon>Insecta</taxon>
        <taxon>Pterygota</taxon>
        <taxon>Neoptera</taxon>
        <taxon>Endopterygota</taxon>
        <taxon>Diptera</taxon>
        <taxon>Brachycera</taxon>
        <taxon>Muscomorpha</taxon>
        <taxon>Hippoboscoidea</taxon>
        <taxon>Glossinidae</taxon>
        <taxon>Glossina</taxon>
    </lineage>
</organism>
<keyword evidence="2" id="KW-1185">Reference proteome</keyword>
<proteinExistence type="predicted"/>